<dbReference type="FunFam" id="3.30.479.30:FF:000004">
    <property type="entry name" value="Putative membrane protease family, stomatin"/>
    <property type="match status" value="1"/>
</dbReference>
<proteinExistence type="inferred from homology"/>
<dbReference type="KEGG" id="clec:106668193"/>
<dbReference type="InterPro" id="IPR001972">
    <property type="entry name" value="Stomatin_HflK_fam"/>
</dbReference>
<dbReference type="RefSeq" id="XP_014252210.1">
    <property type="nucleotide sequence ID" value="XM_014396724.2"/>
</dbReference>
<evidence type="ECO:0000256" key="1">
    <source>
        <dbReference type="ARBA" id="ARBA00008164"/>
    </source>
</evidence>
<protein>
    <recommendedName>
        <fullName evidence="4">Band 7 domain-containing protein</fullName>
    </recommendedName>
</protein>
<feature type="compositionally biased region" description="Polar residues" evidence="2">
    <location>
        <begin position="23"/>
        <end position="32"/>
    </location>
</feature>
<dbReference type="SUPFAM" id="SSF117892">
    <property type="entry name" value="Band 7/SPFH domain"/>
    <property type="match status" value="1"/>
</dbReference>
<name>A0A8I6RY90_CIMLE</name>
<dbReference type="PRINTS" id="PR00721">
    <property type="entry name" value="STOMATIN"/>
</dbReference>
<sequence length="334" mass="37799">MSKSEKKGSRKQEQRETPARSEVSVSQHSSIHIATPKRETSSLPRKMIQSQEKEMPYRPTKKDLENPMTYIYSEPHPSKMTKCFEVFLIVISYAIVILTVPISLFFTFRIVNQYEKAVVFRLGRLKKHTPGPGLFFLLPCIDVYINIDLRLTAMNVPSQEVLTKDSCTVNVTAIIYYTIQDPIKVVASVQQAKRATMLLASTALRNVMGHKDLTEILSERKAIAVIIGQILEHTVTHWGIKVDSVDIKDVSLPDSMQRAMASEAEAYRDARAKVINAEGELNSAEKLRQAAQVISRNPVALQLRYLQTLNTVAANNNNTIAFPLPMKWQRQIFK</sequence>
<comment type="similarity">
    <text evidence="1">Belongs to the band 7/mec-2 family.</text>
</comment>
<reference evidence="5" key="1">
    <citation type="submission" date="2022-01" db="UniProtKB">
        <authorList>
            <consortium name="EnsemblMetazoa"/>
        </authorList>
    </citation>
    <scope>IDENTIFICATION</scope>
</reference>
<dbReference type="Proteomes" id="UP000494040">
    <property type="component" value="Unassembled WGS sequence"/>
</dbReference>
<keyword evidence="3" id="KW-0812">Transmembrane</keyword>
<feature type="compositionally biased region" description="Basic and acidic residues" evidence="2">
    <location>
        <begin position="1"/>
        <end position="19"/>
    </location>
</feature>
<dbReference type="Pfam" id="PF01145">
    <property type="entry name" value="Band_7"/>
    <property type="match status" value="1"/>
</dbReference>
<dbReference type="OrthoDB" id="2105077at2759"/>
<keyword evidence="6" id="KW-1185">Reference proteome</keyword>
<dbReference type="PANTHER" id="PTHR10264:SF19">
    <property type="entry name" value="AT06885P-RELATED"/>
    <property type="match status" value="1"/>
</dbReference>
<organism evidence="5 6">
    <name type="scientific">Cimex lectularius</name>
    <name type="common">Bed bug</name>
    <name type="synonym">Acanthia lectularia</name>
    <dbReference type="NCBI Taxonomy" id="79782"/>
    <lineage>
        <taxon>Eukaryota</taxon>
        <taxon>Metazoa</taxon>
        <taxon>Ecdysozoa</taxon>
        <taxon>Arthropoda</taxon>
        <taxon>Hexapoda</taxon>
        <taxon>Insecta</taxon>
        <taxon>Pterygota</taxon>
        <taxon>Neoptera</taxon>
        <taxon>Paraneoptera</taxon>
        <taxon>Hemiptera</taxon>
        <taxon>Heteroptera</taxon>
        <taxon>Panheteroptera</taxon>
        <taxon>Cimicomorpha</taxon>
        <taxon>Cimicidae</taxon>
        <taxon>Cimex</taxon>
    </lineage>
</organism>
<evidence type="ECO:0000313" key="6">
    <source>
        <dbReference type="Proteomes" id="UP000494040"/>
    </source>
</evidence>
<dbReference type="SMART" id="SM00244">
    <property type="entry name" value="PHB"/>
    <property type="match status" value="1"/>
</dbReference>
<keyword evidence="3" id="KW-0472">Membrane</keyword>
<feature type="transmembrane region" description="Helical" evidence="3">
    <location>
        <begin position="86"/>
        <end position="108"/>
    </location>
</feature>
<evidence type="ECO:0000256" key="2">
    <source>
        <dbReference type="SAM" id="MobiDB-lite"/>
    </source>
</evidence>
<dbReference type="GeneID" id="106668193"/>
<dbReference type="EnsemblMetazoa" id="XM_014396724.2">
    <property type="protein sequence ID" value="XP_014252210.1"/>
    <property type="gene ID" value="LOC106668193"/>
</dbReference>
<evidence type="ECO:0000259" key="4">
    <source>
        <dbReference type="SMART" id="SM00244"/>
    </source>
</evidence>
<dbReference type="InterPro" id="IPR036013">
    <property type="entry name" value="Band_7/SPFH_dom_sf"/>
</dbReference>
<dbReference type="InterPro" id="IPR001107">
    <property type="entry name" value="Band_7"/>
</dbReference>
<dbReference type="Gene3D" id="6.10.250.2090">
    <property type="match status" value="1"/>
</dbReference>
<accession>A0A8I6RY90</accession>
<dbReference type="Gene3D" id="3.30.479.30">
    <property type="entry name" value="Band 7 domain"/>
    <property type="match status" value="1"/>
</dbReference>
<feature type="region of interest" description="Disordered" evidence="2">
    <location>
        <begin position="1"/>
        <end position="60"/>
    </location>
</feature>
<dbReference type="GO" id="GO:0009898">
    <property type="term" value="C:cytoplasmic side of plasma membrane"/>
    <property type="evidence" value="ECO:0007669"/>
    <property type="project" value="UniProtKB-ARBA"/>
</dbReference>
<feature type="domain" description="Band 7" evidence="4">
    <location>
        <begin position="106"/>
        <end position="264"/>
    </location>
</feature>
<dbReference type="InterPro" id="IPR043202">
    <property type="entry name" value="Band-7_stomatin-like"/>
</dbReference>
<evidence type="ECO:0000256" key="3">
    <source>
        <dbReference type="SAM" id="Phobius"/>
    </source>
</evidence>
<dbReference type="AlphaFoldDB" id="A0A8I6RY90"/>
<evidence type="ECO:0000313" key="5">
    <source>
        <dbReference type="EnsemblMetazoa" id="XP_014252210.1"/>
    </source>
</evidence>
<dbReference type="PANTHER" id="PTHR10264">
    <property type="entry name" value="BAND 7 PROTEIN-RELATED"/>
    <property type="match status" value="1"/>
</dbReference>
<feature type="compositionally biased region" description="Basic and acidic residues" evidence="2">
    <location>
        <begin position="51"/>
        <end position="60"/>
    </location>
</feature>
<keyword evidence="3" id="KW-1133">Transmembrane helix</keyword>